<dbReference type="RefSeq" id="XP_037167982.1">
    <property type="nucleotide sequence ID" value="XM_037305117.1"/>
</dbReference>
<dbReference type="Proteomes" id="UP000578531">
    <property type="component" value="Unassembled WGS sequence"/>
</dbReference>
<evidence type="ECO:0000313" key="2">
    <source>
        <dbReference type="Proteomes" id="UP000578531"/>
    </source>
</evidence>
<name>A0A8H6G1A3_9LECA</name>
<reference evidence="1 2" key="1">
    <citation type="journal article" date="2020" name="Genomics">
        <title>Complete, high-quality genomes from long-read metagenomic sequencing of two wolf lichen thalli reveals enigmatic genome architecture.</title>
        <authorList>
            <person name="McKenzie S.K."/>
            <person name="Walston R.F."/>
            <person name="Allen J.L."/>
        </authorList>
    </citation>
    <scope>NUCLEOTIDE SEQUENCE [LARGE SCALE GENOMIC DNA]</scope>
    <source>
        <strain evidence="1">WasteWater2</strain>
    </source>
</reference>
<proteinExistence type="predicted"/>
<keyword evidence="2" id="KW-1185">Reference proteome</keyword>
<dbReference type="GeneID" id="59284858"/>
<organism evidence="1 2">
    <name type="scientific">Letharia columbiana</name>
    <dbReference type="NCBI Taxonomy" id="112416"/>
    <lineage>
        <taxon>Eukaryota</taxon>
        <taxon>Fungi</taxon>
        <taxon>Dikarya</taxon>
        <taxon>Ascomycota</taxon>
        <taxon>Pezizomycotina</taxon>
        <taxon>Lecanoromycetes</taxon>
        <taxon>OSLEUM clade</taxon>
        <taxon>Lecanoromycetidae</taxon>
        <taxon>Lecanorales</taxon>
        <taxon>Lecanorineae</taxon>
        <taxon>Parmeliaceae</taxon>
        <taxon>Letharia</taxon>
    </lineage>
</organism>
<dbReference type="AlphaFoldDB" id="A0A8H6G1A3"/>
<evidence type="ECO:0000313" key="1">
    <source>
        <dbReference type="EMBL" id="KAF6238683.1"/>
    </source>
</evidence>
<gene>
    <name evidence="1" type="ORF">HO173_003189</name>
</gene>
<dbReference type="EMBL" id="JACCJC010000008">
    <property type="protein sequence ID" value="KAF6238683.1"/>
    <property type="molecule type" value="Genomic_DNA"/>
</dbReference>
<sequence length="125" mass="13683">MHARRRCQKSDHSSSTFFFNVQLSTIHQAKSSLFQPATGSFVFLPLPVQHRSKYGLARETQRQRQLAVVAASQVAEEKESAAADAFIGAIRGGEAGQKEAAGTVVDWKSASSACEYCHRRKSVEA</sequence>
<accession>A0A8H6G1A3</accession>
<protein>
    <submittedName>
        <fullName evidence="1">Uncharacterized protein</fullName>
    </submittedName>
</protein>
<comment type="caution">
    <text evidence="1">The sequence shown here is derived from an EMBL/GenBank/DDBJ whole genome shotgun (WGS) entry which is preliminary data.</text>
</comment>